<dbReference type="InterPro" id="IPR036514">
    <property type="entry name" value="SGNH_hydro_sf"/>
</dbReference>
<comment type="caution">
    <text evidence="6">The sequence shown here is derived from an EMBL/GenBank/DDBJ whole genome shotgun (WGS) entry which is preliminary data.</text>
</comment>
<evidence type="ECO:0000259" key="5">
    <source>
        <dbReference type="Pfam" id="PF21254"/>
    </source>
</evidence>
<feature type="signal peptide" evidence="3">
    <location>
        <begin position="1"/>
        <end position="34"/>
    </location>
</feature>
<keyword evidence="3" id="KW-0732">Signal</keyword>
<dbReference type="Gene3D" id="3.40.50.1110">
    <property type="entry name" value="SGNH hydrolase"/>
    <property type="match status" value="1"/>
</dbReference>
<feature type="chain" id="PRO_5045733246" evidence="3">
    <location>
        <begin position="35"/>
        <end position="388"/>
    </location>
</feature>
<dbReference type="InterPro" id="IPR037459">
    <property type="entry name" value="RhgT-like"/>
</dbReference>
<name>A0ABW4US37_9BACL</name>
<evidence type="ECO:0000313" key="7">
    <source>
        <dbReference type="Proteomes" id="UP001597403"/>
    </source>
</evidence>
<sequence>MKSKLRSKWGTLSCMMLVGALLSTCWGQSSAVHASATAYKFDFGAGSVVSGYTGVQASTAYNPSTGYGFNTPSNIKNVSASGTGIGSDAVQFVTFGTKSNNTFNVDLPNGLYEVKVTLGNTTRSSVAAEGVYQLINMTGDLATDQFQIPITDGQLNLLVTEGKVGAVFTLSALEITQVSTNPTTHPTIYVGGDSTVANYYPLANSVQGGWGQMLSKFINQNDYLVRNMASGGQIARGFRDDGQLEAILKYIKPGDYFIVQLGINDTNAKNNTTEAQFKEIMRDMVKQVKAKGATVILSTPQGRATDFDSSGVHHAEGRWYRAATIALAQEENVPLIDLNILSSAYFTSIGANATLALYMNGDTLHPNYAGATELARIVVENMKAQGLY</sequence>
<evidence type="ECO:0000259" key="4">
    <source>
        <dbReference type="Pfam" id="PF13472"/>
    </source>
</evidence>
<feature type="domain" description="Beta-agarase/YXIM esterase-like galactose-binding" evidence="5">
    <location>
        <begin position="39"/>
        <end position="176"/>
    </location>
</feature>
<keyword evidence="2" id="KW-0378">Hydrolase</keyword>
<evidence type="ECO:0000313" key="6">
    <source>
        <dbReference type="EMBL" id="MFD1990362.1"/>
    </source>
</evidence>
<comment type="similarity">
    <text evidence="1">Belongs to the 'GDSL' lipolytic enzyme family.</text>
</comment>
<protein>
    <submittedName>
        <fullName evidence="6">Rhamnogalacturonan acetylesterase</fullName>
    </submittedName>
</protein>
<evidence type="ECO:0000256" key="3">
    <source>
        <dbReference type="SAM" id="SignalP"/>
    </source>
</evidence>
<dbReference type="CDD" id="cd01821">
    <property type="entry name" value="Rhamnogalacturan_acetylesterase_like"/>
    <property type="match status" value="1"/>
</dbReference>
<dbReference type="Pfam" id="PF13472">
    <property type="entry name" value="Lipase_GDSL_2"/>
    <property type="match status" value="1"/>
</dbReference>
<dbReference type="SUPFAM" id="SSF49785">
    <property type="entry name" value="Galactose-binding domain-like"/>
    <property type="match status" value="1"/>
</dbReference>
<keyword evidence="7" id="KW-1185">Reference proteome</keyword>
<gene>
    <name evidence="6" type="ORF">ACFSGI_10360</name>
</gene>
<dbReference type="PANTHER" id="PTHR43695">
    <property type="entry name" value="PUTATIVE (AFU_ORTHOLOGUE AFUA_2G17250)-RELATED"/>
    <property type="match status" value="1"/>
</dbReference>
<evidence type="ECO:0000256" key="2">
    <source>
        <dbReference type="ARBA" id="ARBA00022801"/>
    </source>
</evidence>
<feature type="domain" description="SGNH hydrolase-type esterase" evidence="4">
    <location>
        <begin position="192"/>
        <end position="371"/>
    </location>
</feature>
<accession>A0ABW4US37</accession>
<dbReference type="Proteomes" id="UP001597403">
    <property type="component" value="Unassembled WGS sequence"/>
</dbReference>
<organism evidence="6 7">
    <name type="scientific">Paenibacillus nicotianae</name>
    <dbReference type="NCBI Taxonomy" id="1526551"/>
    <lineage>
        <taxon>Bacteria</taxon>
        <taxon>Bacillati</taxon>
        <taxon>Bacillota</taxon>
        <taxon>Bacilli</taxon>
        <taxon>Bacillales</taxon>
        <taxon>Paenibacillaceae</taxon>
        <taxon>Paenibacillus</taxon>
    </lineage>
</organism>
<dbReference type="InterPro" id="IPR013830">
    <property type="entry name" value="SGNH_hydro"/>
</dbReference>
<reference evidence="7" key="1">
    <citation type="journal article" date="2019" name="Int. J. Syst. Evol. Microbiol.">
        <title>The Global Catalogue of Microorganisms (GCM) 10K type strain sequencing project: providing services to taxonomists for standard genome sequencing and annotation.</title>
        <authorList>
            <consortium name="The Broad Institute Genomics Platform"/>
            <consortium name="The Broad Institute Genome Sequencing Center for Infectious Disease"/>
            <person name="Wu L."/>
            <person name="Ma J."/>
        </authorList>
    </citation>
    <scope>NUCLEOTIDE SEQUENCE [LARGE SCALE GENOMIC DNA]</scope>
    <source>
        <strain evidence="7">CGMCC 1.15067</strain>
    </source>
</reference>
<proteinExistence type="inferred from homology"/>
<dbReference type="SUPFAM" id="SSF52266">
    <property type="entry name" value="SGNH hydrolase"/>
    <property type="match status" value="1"/>
</dbReference>
<dbReference type="InterPro" id="IPR049033">
    <property type="entry name" value="AGA-YXIM_GBD"/>
</dbReference>
<dbReference type="EMBL" id="JBHUGF010000010">
    <property type="protein sequence ID" value="MFD1990362.1"/>
    <property type="molecule type" value="Genomic_DNA"/>
</dbReference>
<dbReference type="Pfam" id="PF21254">
    <property type="entry name" value="AGA-YXIM_GBD"/>
    <property type="match status" value="1"/>
</dbReference>
<dbReference type="InterPro" id="IPR008979">
    <property type="entry name" value="Galactose-bd-like_sf"/>
</dbReference>
<dbReference type="PANTHER" id="PTHR43695:SF1">
    <property type="entry name" value="RHAMNOGALACTURONAN ACETYLESTERASE"/>
    <property type="match status" value="1"/>
</dbReference>
<evidence type="ECO:0000256" key="1">
    <source>
        <dbReference type="ARBA" id="ARBA00008668"/>
    </source>
</evidence>
<dbReference type="RefSeq" id="WP_379283137.1">
    <property type="nucleotide sequence ID" value="NZ_JBHUGF010000010.1"/>
</dbReference>
<dbReference type="Gene3D" id="2.60.120.430">
    <property type="entry name" value="Galactose-binding lectin"/>
    <property type="match status" value="1"/>
</dbReference>